<accession>A0A3P3XJK3</accession>
<feature type="domain" description="AAA" evidence="1">
    <location>
        <begin position="3"/>
        <end position="176"/>
    </location>
</feature>
<dbReference type="InterPro" id="IPR050678">
    <property type="entry name" value="DNA_Partitioning_ATPase"/>
</dbReference>
<evidence type="ECO:0000313" key="2">
    <source>
        <dbReference type="EMBL" id="SLM13150.1"/>
    </source>
</evidence>
<dbReference type="AlphaFoldDB" id="A0A3P3XJK3"/>
<dbReference type="EC" id="3.6.-.-" evidence="2"/>
<dbReference type="Pfam" id="PF13614">
    <property type="entry name" value="AAA_31"/>
    <property type="match status" value="1"/>
</dbReference>
<sequence>MARIIVFVNQKGGVGKTTSAINIGASLALQHKKTLLIDFDPQGNLTSGIGGTLTHTNIYHVISGLAEIKNVIQPLSIPRLFLAPSSVDLSGATIELVDRPDRNDYLKRAIAPILEDYEFILIDCPPSLGVLTLNGLAAATEVVIPLQCEYFALEGLSLIIQTIGLVQKSINPNLKIGGILLTMFDARTRLSQEVVRQVTEYFKDKVFKTIIPRNVRLSEAPSHGLPAILYDPTCIGAKSYESVTKEIMNRG</sequence>
<dbReference type="InterPro" id="IPR025669">
    <property type="entry name" value="AAA_dom"/>
</dbReference>
<evidence type="ECO:0000259" key="1">
    <source>
        <dbReference type="Pfam" id="PF13614"/>
    </source>
</evidence>
<dbReference type="Gene3D" id="3.40.50.300">
    <property type="entry name" value="P-loop containing nucleotide triphosphate hydrolases"/>
    <property type="match status" value="1"/>
</dbReference>
<dbReference type="PANTHER" id="PTHR13696:SF52">
    <property type="entry name" value="PARA FAMILY PROTEIN CT_582"/>
    <property type="match status" value="1"/>
</dbReference>
<dbReference type="SUPFAM" id="SSF52540">
    <property type="entry name" value="P-loop containing nucleoside triphosphate hydrolases"/>
    <property type="match status" value="1"/>
</dbReference>
<dbReference type="CDD" id="cd02042">
    <property type="entry name" value="ParAB_family"/>
    <property type="match status" value="1"/>
</dbReference>
<dbReference type="InterPro" id="IPR027417">
    <property type="entry name" value="P-loop_NTPase"/>
</dbReference>
<proteinExistence type="predicted"/>
<protein>
    <submittedName>
        <fullName evidence="2">Protein Soj homolog</fullName>
        <ecNumber evidence="2">3.6.-.-</ecNumber>
    </submittedName>
</protein>
<name>A0A3P3XJK3_9SPIR</name>
<dbReference type="EMBL" id="FWDM01000021">
    <property type="protein sequence ID" value="SLM13150.1"/>
    <property type="molecule type" value="Genomic_DNA"/>
</dbReference>
<organism evidence="2">
    <name type="scientific">uncultured spirochete</name>
    <dbReference type="NCBI Taxonomy" id="156406"/>
    <lineage>
        <taxon>Bacteria</taxon>
        <taxon>Pseudomonadati</taxon>
        <taxon>Spirochaetota</taxon>
        <taxon>Spirochaetia</taxon>
        <taxon>Spirochaetales</taxon>
        <taxon>environmental samples</taxon>
    </lineage>
</organism>
<keyword evidence="2" id="KW-0378">Hydrolase</keyword>
<gene>
    <name evidence="2" type="ORF">SPIROBIBN47_280031</name>
</gene>
<dbReference type="PANTHER" id="PTHR13696">
    <property type="entry name" value="P-LOOP CONTAINING NUCLEOSIDE TRIPHOSPHATE HYDROLASE"/>
    <property type="match status" value="1"/>
</dbReference>
<dbReference type="GO" id="GO:0016787">
    <property type="term" value="F:hydrolase activity"/>
    <property type="evidence" value="ECO:0007669"/>
    <property type="project" value="UniProtKB-KW"/>
</dbReference>
<dbReference type="FunFam" id="3.40.50.300:FF:000285">
    <property type="entry name" value="Sporulation initiation inhibitor Soj"/>
    <property type="match status" value="1"/>
</dbReference>
<reference evidence="2" key="1">
    <citation type="submission" date="2017-02" db="EMBL/GenBank/DDBJ databases">
        <authorList>
            <person name="Regsiter A."/>
            <person name="William W."/>
        </authorList>
    </citation>
    <scope>NUCLEOTIDE SEQUENCE</scope>
    <source>
        <strain evidence="2">Bib</strain>
    </source>
</reference>